<protein>
    <recommendedName>
        <fullName evidence="12">LexA repressor</fullName>
        <ecNumber evidence="12">3.4.21.88</ecNumber>
    </recommendedName>
</protein>
<feature type="active site" description="For autocatalytic cleavage activity" evidence="12">
    <location>
        <position position="164"/>
    </location>
</feature>
<evidence type="ECO:0000256" key="1">
    <source>
        <dbReference type="ARBA" id="ARBA00007484"/>
    </source>
</evidence>
<comment type="similarity">
    <text evidence="1 12 13">Belongs to the peptidase S24 family.</text>
</comment>
<evidence type="ECO:0000256" key="13">
    <source>
        <dbReference type="RuleBase" id="RU003991"/>
    </source>
</evidence>
<dbReference type="Gene3D" id="2.10.109.10">
    <property type="entry name" value="Umud Fragment, subunit A"/>
    <property type="match status" value="1"/>
</dbReference>
<keyword evidence="3 12" id="KW-0235">DNA replication</keyword>
<keyword evidence="7 12" id="KW-0805">Transcription regulation</keyword>
<dbReference type="InterPro" id="IPR036388">
    <property type="entry name" value="WH-like_DNA-bd_sf"/>
</dbReference>
<keyword evidence="17" id="KW-1185">Reference proteome</keyword>
<dbReference type="InterPro" id="IPR006199">
    <property type="entry name" value="LexA_DNA-bd_dom"/>
</dbReference>
<evidence type="ECO:0000313" key="17">
    <source>
        <dbReference type="Proteomes" id="UP000269542"/>
    </source>
</evidence>
<dbReference type="OrthoDB" id="9802364at2"/>
<dbReference type="InterPro" id="IPR036286">
    <property type="entry name" value="LexA/Signal_pep-like_sf"/>
</dbReference>
<dbReference type="SUPFAM" id="SSF51306">
    <property type="entry name" value="LexA/Signal peptidase"/>
    <property type="match status" value="1"/>
</dbReference>
<keyword evidence="10 12" id="KW-0234">DNA repair</keyword>
<sequence length="240" mass="26400">MADVKITKRQQDILRSICTGVAKNGYPPTVREIGEEVGLKSSSSVKYQLDTLEELGCIQRDPRRPRTLEVTELGYKLADFDGEAGSYRLPLSSVVKTAAEPREEMFRVDETEMYVTAPINVPAVGRIAAGGPILAEELIDDIYPLPRQFTGTGDFFMLEVSGDSMIDAAICDGDWVVIRRQHTAENGEIVAALIDGEATVKVFMRKDGHLWLMPRNSNYAPIAGDEAEILGKVVTVIRAL</sequence>
<dbReference type="Proteomes" id="UP000269542">
    <property type="component" value="Chromosome"/>
</dbReference>
<evidence type="ECO:0000256" key="9">
    <source>
        <dbReference type="ARBA" id="ARBA00023163"/>
    </source>
</evidence>
<evidence type="ECO:0000259" key="14">
    <source>
        <dbReference type="Pfam" id="PF00717"/>
    </source>
</evidence>
<evidence type="ECO:0000256" key="12">
    <source>
        <dbReference type="HAMAP-Rule" id="MF_00015"/>
    </source>
</evidence>
<dbReference type="GO" id="GO:0045892">
    <property type="term" value="P:negative regulation of DNA-templated transcription"/>
    <property type="evidence" value="ECO:0007669"/>
    <property type="project" value="UniProtKB-UniRule"/>
</dbReference>
<dbReference type="InterPro" id="IPR006197">
    <property type="entry name" value="Peptidase_S24_LexA"/>
</dbReference>
<feature type="domain" description="Peptidase S24/S26A/S26B/S26C" evidence="14">
    <location>
        <begin position="122"/>
        <end position="234"/>
    </location>
</feature>
<dbReference type="GO" id="GO:0009432">
    <property type="term" value="P:SOS response"/>
    <property type="evidence" value="ECO:0007669"/>
    <property type="project" value="UniProtKB-UniRule"/>
</dbReference>
<dbReference type="InterPro" id="IPR036390">
    <property type="entry name" value="WH_DNA-bd_sf"/>
</dbReference>
<evidence type="ECO:0000256" key="10">
    <source>
        <dbReference type="ARBA" id="ARBA00023204"/>
    </source>
</evidence>
<organism evidence="16 17">
    <name type="scientific">Trueperella bialowiezensis</name>
    <dbReference type="NCBI Taxonomy" id="312285"/>
    <lineage>
        <taxon>Bacteria</taxon>
        <taxon>Bacillati</taxon>
        <taxon>Actinomycetota</taxon>
        <taxon>Actinomycetes</taxon>
        <taxon>Actinomycetales</taxon>
        <taxon>Actinomycetaceae</taxon>
        <taxon>Trueperella</taxon>
    </lineage>
</organism>
<evidence type="ECO:0000256" key="4">
    <source>
        <dbReference type="ARBA" id="ARBA00022763"/>
    </source>
</evidence>
<dbReference type="EC" id="3.4.21.88" evidence="12"/>
<dbReference type="PANTHER" id="PTHR33516:SF2">
    <property type="entry name" value="LEXA REPRESSOR-RELATED"/>
    <property type="match status" value="1"/>
</dbReference>
<reference evidence="16 17" key="1">
    <citation type="submission" date="2018-12" db="EMBL/GenBank/DDBJ databases">
        <authorList>
            <consortium name="Pathogen Informatics"/>
        </authorList>
    </citation>
    <scope>NUCLEOTIDE SEQUENCE [LARGE SCALE GENOMIC DNA]</scope>
    <source>
        <strain evidence="16 17">NCTC13354</strain>
    </source>
</reference>
<dbReference type="CDD" id="cd06529">
    <property type="entry name" value="S24_LexA-like"/>
    <property type="match status" value="1"/>
</dbReference>
<dbReference type="EMBL" id="LR134476">
    <property type="protein sequence ID" value="VEI12620.1"/>
    <property type="molecule type" value="Genomic_DNA"/>
</dbReference>
<evidence type="ECO:0000259" key="15">
    <source>
        <dbReference type="Pfam" id="PF01726"/>
    </source>
</evidence>
<dbReference type="Pfam" id="PF00717">
    <property type="entry name" value="Peptidase_S24"/>
    <property type="match status" value="1"/>
</dbReference>
<dbReference type="NCBIfam" id="TIGR00498">
    <property type="entry name" value="lexA"/>
    <property type="match status" value="1"/>
</dbReference>
<dbReference type="FunFam" id="2.10.109.10:FF:000001">
    <property type="entry name" value="LexA repressor"/>
    <property type="match status" value="1"/>
</dbReference>
<dbReference type="PRINTS" id="PR00726">
    <property type="entry name" value="LEXASERPTASE"/>
</dbReference>
<proteinExistence type="inferred from homology"/>
<evidence type="ECO:0000256" key="7">
    <source>
        <dbReference type="ARBA" id="ARBA00023015"/>
    </source>
</evidence>
<dbReference type="GO" id="GO:0006508">
    <property type="term" value="P:proteolysis"/>
    <property type="evidence" value="ECO:0007669"/>
    <property type="project" value="InterPro"/>
</dbReference>
<dbReference type="InterPro" id="IPR006200">
    <property type="entry name" value="LexA"/>
</dbReference>
<keyword evidence="4 12" id="KW-0227">DNA damage</keyword>
<dbReference type="HAMAP" id="MF_00015">
    <property type="entry name" value="LexA"/>
    <property type="match status" value="1"/>
</dbReference>
<comment type="function">
    <text evidence="12">Represses a number of genes involved in the response to DNA damage (SOS response), including recA and lexA. In the presence of single-stranded DNA, RecA interacts with LexA causing an autocatalytic cleavage which disrupts the DNA-binding part of LexA, leading to derepression of the SOS regulon and eventually DNA repair.</text>
</comment>
<evidence type="ECO:0000256" key="5">
    <source>
        <dbReference type="ARBA" id="ARBA00022801"/>
    </source>
</evidence>
<dbReference type="RefSeq" id="WP_126415809.1">
    <property type="nucleotide sequence ID" value="NZ_LR134476.1"/>
</dbReference>
<dbReference type="KEGG" id="tbw:NCTC13354_00309"/>
<feature type="domain" description="LexA repressor DNA-binding" evidence="15">
    <location>
        <begin position="5"/>
        <end position="67"/>
    </location>
</feature>
<evidence type="ECO:0000256" key="11">
    <source>
        <dbReference type="ARBA" id="ARBA00023236"/>
    </source>
</evidence>
<dbReference type="InterPro" id="IPR039418">
    <property type="entry name" value="LexA-like"/>
</dbReference>
<keyword evidence="11 12" id="KW-0742">SOS response</keyword>
<dbReference type="PANTHER" id="PTHR33516">
    <property type="entry name" value="LEXA REPRESSOR"/>
    <property type="match status" value="1"/>
</dbReference>
<comment type="catalytic activity">
    <reaction evidence="12">
        <text>Hydrolysis of Ala-|-Gly bond in repressor LexA.</text>
        <dbReference type="EC" id="3.4.21.88"/>
    </reaction>
</comment>
<name>A0A3S4V9K8_9ACTO</name>
<comment type="subunit">
    <text evidence="12">Homodimer.</text>
</comment>
<keyword evidence="6 12" id="KW-0068">Autocatalytic cleavage</keyword>
<evidence type="ECO:0000256" key="8">
    <source>
        <dbReference type="ARBA" id="ARBA00023125"/>
    </source>
</evidence>
<keyword evidence="2 12" id="KW-0678">Repressor</keyword>
<dbReference type="InterPro" id="IPR050077">
    <property type="entry name" value="LexA_repressor"/>
</dbReference>
<dbReference type="GO" id="GO:0003677">
    <property type="term" value="F:DNA binding"/>
    <property type="evidence" value="ECO:0007669"/>
    <property type="project" value="UniProtKB-UniRule"/>
</dbReference>
<evidence type="ECO:0000313" key="16">
    <source>
        <dbReference type="EMBL" id="VEI12620.1"/>
    </source>
</evidence>
<evidence type="ECO:0000256" key="3">
    <source>
        <dbReference type="ARBA" id="ARBA00022705"/>
    </source>
</evidence>
<evidence type="ECO:0000256" key="6">
    <source>
        <dbReference type="ARBA" id="ARBA00022813"/>
    </source>
</evidence>
<keyword evidence="8 12" id="KW-0238">DNA-binding</keyword>
<keyword evidence="5 12" id="KW-0378">Hydrolase</keyword>
<dbReference type="Gene3D" id="1.10.10.10">
    <property type="entry name" value="Winged helix-like DNA-binding domain superfamily/Winged helix DNA-binding domain"/>
    <property type="match status" value="1"/>
</dbReference>
<dbReference type="AlphaFoldDB" id="A0A3S4V9K8"/>
<gene>
    <name evidence="12 16" type="primary">lexA</name>
    <name evidence="16" type="ORF">NCTC13354_00309</name>
</gene>
<feature type="active site" description="For autocatalytic cleavage activity" evidence="12">
    <location>
        <position position="201"/>
    </location>
</feature>
<dbReference type="InterPro" id="IPR015927">
    <property type="entry name" value="Peptidase_S24_S26A/B/C"/>
</dbReference>
<dbReference type="GO" id="GO:0006281">
    <property type="term" value="P:DNA repair"/>
    <property type="evidence" value="ECO:0007669"/>
    <property type="project" value="UniProtKB-UniRule"/>
</dbReference>
<evidence type="ECO:0000256" key="2">
    <source>
        <dbReference type="ARBA" id="ARBA00022491"/>
    </source>
</evidence>
<dbReference type="SUPFAM" id="SSF46785">
    <property type="entry name" value="Winged helix' DNA-binding domain"/>
    <property type="match status" value="1"/>
</dbReference>
<feature type="site" description="Cleavage; by autolysis" evidence="12">
    <location>
        <begin position="129"/>
        <end position="130"/>
    </location>
</feature>
<feature type="DNA-binding region" description="H-T-H motif" evidence="12">
    <location>
        <begin position="30"/>
        <end position="50"/>
    </location>
</feature>
<dbReference type="GO" id="GO:0004252">
    <property type="term" value="F:serine-type endopeptidase activity"/>
    <property type="evidence" value="ECO:0007669"/>
    <property type="project" value="UniProtKB-UniRule"/>
</dbReference>
<keyword evidence="9 12" id="KW-0804">Transcription</keyword>
<dbReference type="Pfam" id="PF01726">
    <property type="entry name" value="LexA_DNA_bind"/>
    <property type="match status" value="1"/>
</dbReference>
<accession>A0A3S4V9K8</accession>
<dbReference type="GO" id="GO:0006260">
    <property type="term" value="P:DNA replication"/>
    <property type="evidence" value="ECO:0007669"/>
    <property type="project" value="UniProtKB-UniRule"/>
</dbReference>